<dbReference type="Pfam" id="PF13884">
    <property type="entry name" value="Peptidase_S74"/>
    <property type="match status" value="1"/>
</dbReference>
<accession>A0A2T1N846</accession>
<evidence type="ECO:0000313" key="3">
    <source>
        <dbReference type="Proteomes" id="UP000238426"/>
    </source>
</evidence>
<gene>
    <name evidence="2" type="ORF">C7H52_07030</name>
</gene>
<dbReference type="OrthoDB" id="1488700at2"/>
<reference evidence="2 3" key="1">
    <citation type="submission" date="2018-03" db="EMBL/GenBank/DDBJ databases">
        <title>Mesoflavibacter sp. HG37 and Mesoflavibacter sp. HG96 sp.nov., two marine bacteria isolated from seawater of Western Pacific Ocean.</title>
        <authorList>
            <person name="Cheng H."/>
            <person name="Wu Y.-H."/>
            <person name="Guo L.-L."/>
            <person name="Xu X.-W."/>
        </authorList>
    </citation>
    <scope>NUCLEOTIDE SEQUENCE [LARGE SCALE GENOMIC DNA]</scope>
    <source>
        <strain evidence="2 3">KCTC 32269</strain>
    </source>
</reference>
<keyword evidence="3" id="KW-1185">Reference proteome</keyword>
<protein>
    <recommendedName>
        <fullName evidence="1">Peptidase S74 domain-containing protein</fullName>
    </recommendedName>
</protein>
<dbReference type="RefSeq" id="WP_106463188.1">
    <property type="nucleotide sequence ID" value="NZ_PXOQ01000009.1"/>
</dbReference>
<dbReference type="InterPro" id="IPR011049">
    <property type="entry name" value="Serralysin-like_metalloprot_C"/>
</dbReference>
<feature type="domain" description="Peptidase S74" evidence="1">
    <location>
        <begin position="333"/>
        <end position="450"/>
    </location>
</feature>
<dbReference type="AlphaFoldDB" id="A0A2T1N846"/>
<dbReference type="Proteomes" id="UP000238426">
    <property type="component" value="Unassembled WGS sequence"/>
</dbReference>
<evidence type="ECO:0000259" key="1">
    <source>
        <dbReference type="PROSITE" id="PS51688"/>
    </source>
</evidence>
<sequence>MLKQIILIFFYVTTSISFAQVGIGTITPNANAMLDIESLDSGLLINSLSLSSTTSFAPMNAHVEGIIVYNTTTINDVSPGFYYNNGSTWQRILNSVGGDWFITGNTGTNANTNFIGTTDNQAFSFRTDNRLNHTLETNGTLSVFRPNSVHIGENVGSSGNGNVNVFIGSNTAINNGAGDRSTAVGANTYSSNTSGANNNVIGARAMESNTGRDHSIAVGYKSLENANADRNVAVGNYASRSLVNGARNFSLGVFAQNTNVSGNDNTSVGYNSMFSFTSEDFSTAVGANAYFNGSYRNANAIGYNTVVDADNILHLGNTSIVQISGQVNFTTYSDKRIKTNIKEDVVGTEFITQLRPVTYNFDIDKQNEYLKVKESPIYPSKYDIENIEFSGFIAQEIEAAAIKSHYNFNGLSKPEKDQALYMVTYSQFVVPLVKTIKEQQERLKEIKKELQLLKNKK</sequence>
<organism evidence="2 3">
    <name type="scientific">Aurantibacter aestuarii</name>
    <dbReference type="NCBI Taxonomy" id="1266046"/>
    <lineage>
        <taxon>Bacteria</taxon>
        <taxon>Pseudomonadati</taxon>
        <taxon>Bacteroidota</taxon>
        <taxon>Flavobacteriia</taxon>
        <taxon>Flavobacteriales</taxon>
        <taxon>Flavobacteriaceae</taxon>
        <taxon>Aurantibacter</taxon>
    </lineage>
</organism>
<comment type="caution">
    <text evidence="2">The sequence shown here is derived from an EMBL/GenBank/DDBJ whole genome shotgun (WGS) entry which is preliminary data.</text>
</comment>
<dbReference type="Gene3D" id="2.150.10.10">
    <property type="entry name" value="Serralysin-like metalloprotease, C-terminal"/>
    <property type="match status" value="1"/>
</dbReference>
<proteinExistence type="predicted"/>
<name>A0A2T1N846_9FLAO</name>
<evidence type="ECO:0000313" key="2">
    <source>
        <dbReference type="EMBL" id="PSG88050.1"/>
    </source>
</evidence>
<dbReference type="PROSITE" id="PS51688">
    <property type="entry name" value="ICA"/>
    <property type="match status" value="1"/>
</dbReference>
<dbReference type="InterPro" id="IPR030392">
    <property type="entry name" value="S74_ICA"/>
</dbReference>
<dbReference type="EMBL" id="PXOQ01000009">
    <property type="protein sequence ID" value="PSG88050.1"/>
    <property type="molecule type" value="Genomic_DNA"/>
</dbReference>